<dbReference type="SMART" id="SM00387">
    <property type="entry name" value="HATPase_c"/>
    <property type="match status" value="1"/>
</dbReference>
<dbReference type="EMBL" id="BOOC01000062">
    <property type="protein sequence ID" value="GIH44543.1"/>
    <property type="molecule type" value="Genomic_DNA"/>
</dbReference>
<keyword evidence="9" id="KW-0472">Membrane</keyword>
<evidence type="ECO:0000256" key="6">
    <source>
        <dbReference type="ARBA" id="ARBA00022777"/>
    </source>
</evidence>
<evidence type="ECO:0000256" key="9">
    <source>
        <dbReference type="SAM" id="Phobius"/>
    </source>
</evidence>
<comment type="catalytic activity">
    <reaction evidence="1">
        <text>ATP + protein L-histidine = ADP + protein N-phospho-L-histidine.</text>
        <dbReference type="EC" id="2.7.13.3"/>
    </reaction>
</comment>
<dbReference type="PROSITE" id="PS50109">
    <property type="entry name" value="HIS_KIN"/>
    <property type="match status" value="1"/>
</dbReference>
<reference evidence="11 12" key="1">
    <citation type="submission" date="2021-01" db="EMBL/GenBank/DDBJ databases">
        <title>Whole genome shotgun sequence of Microbispora corallina NBRC 16416.</title>
        <authorList>
            <person name="Komaki H."/>
            <person name="Tamura T."/>
        </authorList>
    </citation>
    <scope>NUCLEOTIDE SEQUENCE [LARGE SCALE GENOMIC DNA]</scope>
    <source>
        <strain evidence="11 12">NBRC 16416</strain>
    </source>
</reference>
<evidence type="ECO:0000256" key="2">
    <source>
        <dbReference type="ARBA" id="ARBA00012438"/>
    </source>
</evidence>
<gene>
    <name evidence="11" type="ORF">Mco01_75430</name>
</gene>
<organism evidence="11 12">
    <name type="scientific">Microbispora corallina</name>
    <dbReference type="NCBI Taxonomy" id="83302"/>
    <lineage>
        <taxon>Bacteria</taxon>
        <taxon>Bacillati</taxon>
        <taxon>Actinomycetota</taxon>
        <taxon>Actinomycetes</taxon>
        <taxon>Streptosporangiales</taxon>
        <taxon>Streptosporangiaceae</taxon>
        <taxon>Microbispora</taxon>
    </lineage>
</organism>
<comment type="caution">
    <text evidence="11">The sequence shown here is derived from an EMBL/GenBank/DDBJ whole genome shotgun (WGS) entry which is preliminary data.</text>
</comment>
<feature type="transmembrane region" description="Helical" evidence="9">
    <location>
        <begin position="213"/>
        <end position="234"/>
    </location>
</feature>
<accession>A0ABQ4GBU5</accession>
<proteinExistence type="predicted"/>
<feature type="transmembrane region" description="Helical" evidence="9">
    <location>
        <begin position="109"/>
        <end position="127"/>
    </location>
</feature>
<dbReference type="InterPro" id="IPR029016">
    <property type="entry name" value="GAF-like_dom_sf"/>
</dbReference>
<keyword evidence="6" id="KW-0418">Kinase</keyword>
<feature type="transmembrane region" description="Helical" evidence="9">
    <location>
        <begin position="18"/>
        <end position="42"/>
    </location>
</feature>
<keyword evidence="3" id="KW-0597">Phosphoprotein</keyword>
<sequence>MVGLDVVRQAEGSPRRVAAVWVAGGSWVGSLIAVTVGLVLGGGNPSPYLLVDSIQGLIYPAIGGLVASRRPRNPVGWLLVGVGAAHGLDVLAGALLLRGVPLAAWAESWLWFPGLGTLTAVLPLVVPDGRPPGPRWRPVLLLSVGAVGLATLIAMAQPTMQGRPGEVLTNPVGVPGAAAAVGPAFLLYLACSVVAVASLVRRWMTADRDGRRALLPILVAMVVVVLALVAVKVVQALGGASAAGPLVQAVVLPLIPASVAVSVLRYRLFDIELVLRRSVVYLVLAVLLGAVYAALIFATTGLLRNRFPSVPVTVATVGVALAFAPLRTVVQRAVSRVLFGDRDDPYAVLSGLGRRLAAARRPGGALDGVTELVCATMRVPAASLIGRNGTLVAATGTLPPAALRLPVVIDGEEEGALLVAPRAPGETFGRRDRELLEDLARSAGPALRSDRLADELRRSRERLVAAREEERRRLRRDLHDGLGPALAAITLQLDVAAAQLARDVRAAGELLAEVRRSAADVVADMRRVVSDLRPAELDDLGLPAAVERVAERISPGGPAVSVRCAPLPALSAAVEVAAYRIVQEAVTNAVRHSGAQRVTVDIAARGGDLAVCVEDDGNGLRPDAVPGVGTESMRERATELGGTLDRCARAVGGTRVTARLPLEQR</sequence>
<dbReference type="SUPFAM" id="SSF55874">
    <property type="entry name" value="ATPase domain of HSP90 chaperone/DNA topoisomerase II/histidine kinase"/>
    <property type="match status" value="1"/>
</dbReference>
<feature type="transmembrane region" description="Helical" evidence="9">
    <location>
        <begin position="177"/>
        <end position="201"/>
    </location>
</feature>
<keyword evidence="7" id="KW-0067">ATP-binding</keyword>
<dbReference type="SUPFAM" id="SSF55781">
    <property type="entry name" value="GAF domain-like"/>
    <property type="match status" value="1"/>
</dbReference>
<evidence type="ECO:0000313" key="11">
    <source>
        <dbReference type="EMBL" id="GIH44543.1"/>
    </source>
</evidence>
<dbReference type="PANTHER" id="PTHR24421">
    <property type="entry name" value="NITRATE/NITRITE SENSOR PROTEIN NARX-RELATED"/>
    <property type="match status" value="1"/>
</dbReference>
<dbReference type="EC" id="2.7.13.3" evidence="2"/>
<dbReference type="InterPro" id="IPR011712">
    <property type="entry name" value="Sig_transdc_His_kin_sub3_dim/P"/>
</dbReference>
<feature type="transmembrane region" description="Helical" evidence="9">
    <location>
        <begin position="246"/>
        <end position="266"/>
    </location>
</feature>
<dbReference type="Gene3D" id="3.30.565.10">
    <property type="entry name" value="Histidine kinase-like ATPase, C-terminal domain"/>
    <property type="match status" value="1"/>
</dbReference>
<feature type="transmembrane region" description="Helical" evidence="9">
    <location>
        <begin position="278"/>
        <end position="298"/>
    </location>
</feature>
<feature type="transmembrane region" description="Helical" evidence="9">
    <location>
        <begin position="139"/>
        <end position="157"/>
    </location>
</feature>
<dbReference type="RefSeq" id="WP_204061529.1">
    <property type="nucleotide sequence ID" value="NZ_BAAAGP010000010.1"/>
</dbReference>
<keyword evidence="9" id="KW-1133">Transmembrane helix</keyword>
<keyword evidence="12" id="KW-1185">Reference proteome</keyword>
<evidence type="ECO:0000313" key="12">
    <source>
        <dbReference type="Proteomes" id="UP000603904"/>
    </source>
</evidence>
<keyword evidence="4" id="KW-0808">Transferase</keyword>
<dbReference type="Pfam" id="PF02518">
    <property type="entry name" value="HATPase_c"/>
    <property type="match status" value="1"/>
</dbReference>
<dbReference type="InterPro" id="IPR050482">
    <property type="entry name" value="Sensor_HK_TwoCompSys"/>
</dbReference>
<evidence type="ECO:0000256" key="7">
    <source>
        <dbReference type="ARBA" id="ARBA00022840"/>
    </source>
</evidence>
<dbReference type="Gene3D" id="1.20.5.1930">
    <property type="match status" value="1"/>
</dbReference>
<evidence type="ECO:0000256" key="3">
    <source>
        <dbReference type="ARBA" id="ARBA00022553"/>
    </source>
</evidence>
<name>A0ABQ4GBU5_9ACTN</name>
<keyword evidence="9" id="KW-0812">Transmembrane</keyword>
<dbReference type="PANTHER" id="PTHR24421:SF10">
    <property type="entry name" value="NITRATE_NITRITE SENSOR PROTEIN NARQ"/>
    <property type="match status" value="1"/>
</dbReference>
<keyword evidence="5" id="KW-0547">Nucleotide-binding</keyword>
<feature type="transmembrane region" description="Helical" evidence="9">
    <location>
        <begin position="48"/>
        <end position="68"/>
    </location>
</feature>
<dbReference type="Pfam" id="PF07730">
    <property type="entry name" value="HisKA_3"/>
    <property type="match status" value="1"/>
</dbReference>
<dbReference type="InterPro" id="IPR003594">
    <property type="entry name" value="HATPase_dom"/>
</dbReference>
<evidence type="ECO:0000256" key="1">
    <source>
        <dbReference type="ARBA" id="ARBA00000085"/>
    </source>
</evidence>
<dbReference type="InterPro" id="IPR005467">
    <property type="entry name" value="His_kinase_dom"/>
</dbReference>
<keyword evidence="8" id="KW-0902">Two-component regulatory system</keyword>
<evidence type="ECO:0000256" key="4">
    <source>
        <dbReference type="ARBA" id="ARBA00022679"/>
    </source>
</evidence>
<evidence type="ECO:0000256" key="8">
    <source>
        <dbReference type="ARBA" id="ARBA00023012"/>
    </source>
</evidence>
<protein>
    <recommendedName>
        <fullName evidence="2">histidine kinase</fullName>
        <ecNumber evidence="2">2.7.13.3</ecNumber>
    </recommendedName>
</protein>
<evidence type="ECO:0000259" key="10">
    <source>
        <dbReference type="PROSITE" id="PS50109"/>
    </source>
</evidence>
<dbReference type="InterPro" id="IPR036890">
    <property type="entry name" value="HATPase_C_sf"/>
</dbReference>
<evidence type="ECO:0000256" key="5">
    <source>
        <dbReference type="ARBA" id="ARBA00022741"/>
    </source>
</evidence>
<feature type="domain" description="Histidine kinase" evidence="10">
    <location>
        <begin position="477"/>
        <end position="664"/>
    </location>
</feature>
<dbReference type="CDD" id="cd16917">
    <property type="entry name" value="HATPase_UhpB-NarQ-NarX-like"/>
    <property type="match status" value="1"/>
</dbReference>
<feature type="transmembrane region" description="Helical" evidence="9">
    <location>
        <begin position="75"/>
        <end position="97"/>
    </location>
</feature>
<dbReference type="Proteomes" id="UP000603904">
    <property type="component" value="Unassembled WGS sequence"/>
</dbReference>
<dbReference type="Gene3D" id="3.30.450.40">
    <property type="match status" value="1"/>
</dbReference>